<evidence type="ECO:0000313" key="1">
    <source>
        <dbReference type="EMBL" id="XFO73135.1"/>
    </source>
</evidence>
<name>A0ABZ3J4Y8_SPOA4</name>
<gene>
    <name evidence="1" type="ORF">SPACI_032090</name>
</gene>
<dbReference type="EMBL" id="CP155571">
    <property type="protein sequence ID" value="XFO73135.1"/>
    <property type="molecule type" value="Genomic_DNA"/>
</dbReference>
<proteinExistence type="predicted"/>
<protein>
    <submittedName>
        <fullName evidence="1">Uncharacterized protein</fullName>
    </submittedName>
</protein>
<organism evidence="1 2">
    <name type="scientific">Sporomusa acidovorans (strain ATCC 49682 / DSM 3132 / Mol)</name>
    <dbReference type="NCBI Taxonomy" id="1123286"/>
    <lineage>
        <taxon>Bacteria</taxon>
        <taxon>Bacillati</taxon>
        <taxon>Bacillota</taxon>
        <taxon>Negativicutes</taxon>
        <taxon>Selenomonadales</taxon>
        <taxon>Sporomusaceae</taxon>
        <taxon>Sporomusa</taxon>
    </lineage>
</organism>
<reference evidence="1" key="1">
    <citation type="submission" date="2024-05" db="EMBL/GenBank/DDBJ databases">
        <title>Isolation and characterization of Sporomusa carbonis sp. nov., a carboxydotrophic hydrogenogen in the genus of Sporomusa isolated from a charcoal burning pile.</title>
        <authorList>
            <person name="Boeer T."/>
            <person name="Rosenbaum F."/>
            <person name="Eysell L."/>
            <person name="Mueller V."/>
            <person name="Daniel R."/>
            <person name="Poehlein A."/>
        </authorList>
    </citation>
    <scope>NUCLEOTIDE SEQUENCE [LARGE SCALE GENOMIC DNA]</scope>
    <source>
        <strain evidence="1">DSM 3132</strain>
    </source>
</reference>
<evidence type="ECO:0000313" key="2">
    <source>
        <dbReference type="Proteomes" id="UP000216052"/>
    </source>
</evidence>
<dbReference type="Proteomes" id="UP000216052">
    <property type="component" value="Chromosome"/>
</dbReference>
<dbReference type="RefSeq" id="WP_093793753.1">
    <property type="nucleotide sequence ID" value="NZ_CP155571.1"/>
</dbReference>
<sequence length="91" mass="10610">MECEIIYKTTGERWGIFPRDIGEFQARIKDTIIKKSAKIEIMSCSFTPDEKNNRHQKALAGLVDQLTKAGWEQLPAEGEAWYNLRFYKRTV</sequence>
<accession>A0ABZ3J4Y8</accession>
<keyword evidence="2" id="KW-1185">Reference proteome</keyword>